<dbReference type="InterPro" id="IPR044730">
    <property type="entry name" value="RNase_H-like_dom_plant"/>
</dbReference>
<evidence type="ECO:0000313" key="2">
    <source>
        <dbReference type="EMBL" id="WMV11056.1"/>
    </source>
</evidence>
<dbReference type="InterPro" id="IPR053151">
    <property type="entry name" value="RNase_H-like"/>
</dbReference>
<dbReference type="InterPro" id="IPR036397">
    <property type="entry name" value="RNaseH_sf"/>
</dbReference>
<name>A0AAF0PUM3_SOLVR</name>
<protein>
    <recommendedName>
        <fullName evidence="1">RNase H type-1 domain-containing protein</fullName>
    </recommendedName>
</protein>
<gene>
    <name evidence="2" type="ORF">MTR67_004441</name>
</gene>
<dbReference type="GO" id="GO:0003676">
    <property type="term" value="F:nucleic acid binding"/>
    <property type="evidence" value="ECO:0007669"/>
    <property type="project" value="InterPro"/>
</dbReference>
<dbReference type="Gene3D" id="3.30.420.10">
    <property type="entry name" value="Ribonuclease H-like superfamily/Ribonuclease H"/>
    <property type="match status" value="1"/>
</dbReference>
<keyword evidence="3" id="KW-1185">Reference proteome</keyword>
<dbReference type="Pfam" id="PF13456">
    <property type="entry name" value="RVT_3"/>
    <property type="match status" value="1"/>
</dbReference>
<dbReference type="CDD" id="cd06222">
    <property type="entry name" value="RNase_H_like"/>
    <property type="match status" value="1"/>
</dbReference>
<proteinExistence type="predicted"/>
<dbReference type="Pfam" id="PF13966">
    <property type="entry name" value="zf-RVT"/>
    <property type="match status" value="1"/>
</dbReference>
<dbReference type="EMBL" id="CP133612">
    <property type="protein sequence ID" value="WMV11056.1"/>
    <property type="molecule type" value="Genomic_DNA"/>
</dbReference>
<dbReference type="InterPro" id="IPR012337">
    <property type="entry name" value="RNaseH-like_sf"/>
</dbReference>
<dbReference type="SUPFAM" id="SSF53098">
    <property type="entry name" value="Ribonuclease H-like"/>
    <property type="match status" value="1"/>
</dbReference>
<dbReference type="PROSITE" id="PS50879">
    <property type="entry name" value="RNASE_H_1"/>
    <property type="match status" value="1"/>
</dbReference>
<dbReference type="PANTHER" id="PTHR47723">
    <property type="entry name" value="OS05G0353850 PROTEIN"/>
    <property type="match status" value="1"/>
</dbReference>
<evidence type="ECO:0000313" key="3">
    <source>
        <dbReference type="Proteomes" id="UP001234989"/>
    </source>
</evidence>
<feature type="domain" description="RNase H type-1" evidence="1">
    <location>
        <begin position="194"/>
        <end position="323"/>
    </location>
</feature>
<sequence length="367" mass="42208">MLRNAKPSTLTAYSIWHPKIPFKVAFFMMKLMRGRIATDDKVRKFKVHGPSACNCCKTHHEENIQHLFVDGDLAQLWIKFGNYCGIKIHTGSVRAMVMQWWMTKTNNKIQETMHQCLPTILCWEIWKSRCNARFEGIKASTYRIIERVTWLMTLILNKQFPCLDFAGNWKELCIKIERVNPVLNIKFIKWREPPDNYLKLNTDGCSKGNPGEAGGGGILRDHQGNINMAFQTYFGNCSNNMAEGLAILKGLQWCATNLLHNVIIETDSMIMVDMIKGKNVMMWQMQDIVMQITKIMKEGNFQINHCFREANSVADALANIGVTKKHEAFFTSDCCLPRQVKVALKNDQDGLPNIRIRVRKGHFNFLT</sequence>
<dbReference type="Proteomes" id="UP001234989">
    <property type="component" value="Chromosome 1"/>
</dbReference>
<dbReference type="GO" id="GO:0004523">
    <property type="term" value="F:RNA-DNA hybrid ribonuclease activity"/>
    <property type="evidence" value="ECO:0007669"/>
    <property type="project" value="InterPro"/>
</dbReference>
<evidence type="ECO:0000259" key="1">
    <source>
        <dbReference type="PROSITE" id="PS50879"/>
    </source>
</evidence>
<dbReference type="InterPro" id="IPR002156">
    <property type="entry name" value="RNaseH_domain"/>
</dbReference>
<accession>A0AAF0PUM3</accession>
<dbReference type="PANTHER" id="PTHR47723:SF19">
    <property type="entry name" value="POLYNUCLEOTIDYL TRANSFERASE, RIBONUCLEASE H-LIKE SUPERFAMILY PROTEIN"/>
    <property type="match status" value="1"/>
</dbReference>
<dbReference type="AlphaFoldDB" id="A0AAF0PUM3"/>
<reference evidence="2" key="1">
    <citation type="submission" date="2023-08" db="EMBL/GenBank/DDBJ databases">
        <title>A de novo genome assembly of Solanum verrucosum Schlechtendal, a Mexican diploid species geographically isolated from the other diploid A-genome species in potato relatives.</title>
        <authorList>
            <person name="Hosaka K."/>
        </authorList>
    </citation>
    <scope>NUCLEOTIDE SEQUENCE</scope>
    <source>
        <tissue evidence="2">Young leaves</tissue>
    </source>
</reference>
<organism evidence="2 3">
    <name type="scientific">Solanum verrucosum</name>
    <dbReference type="NCBI Taxonomy" id="315347"/>
    <lineage>
        <taxon>Eukaryota</taxon>
        <taxon>Viridiplantae</taxon>
        <taxon>Streptophyta</taxon>
        <taxon>Embryophyta</taxon>
        <taxon>Tracheophyta</taxon>
        <taxon>Spermatophyta</taxon>
        <taxon>Magnoliopsida</taxon>
        <taxon>eudicotyledons</taxon>
        <taxon>Gunneridae</taxon>
        <taxon>Pentapetalae</taxon>
        <taxon>asterids</taxon>
        <taxon>lamiids</taxon>
        <taxon>Solanales</taxon>
        <taxon>Solanaceae</taxon>
        <taxon>Solanoideae</taxon>
        <taxon>Solaneae</taxon>
        <taxon>Solanum</taxon>
    </lineage>
</organism>
<dbReference type="InterPro" id="IPR026960">
    <property type="entry name" value="RVT-Znf"/>
</dbReference>